<dbReference type="Proteomes" id="UP001500185">
    <property type="component" value="Unassembled WGS sequence"/>
</dbReference>
<protein>
    <recommendedName>
        <fullName evidence="3">Aspartyl protease</fullName>
    </recommendedName>
</protein>
<dbReference type="NCBIfam" id="TIGR02281">
    <property type="entry name" value="clan_AA_DTGA"/>
    <property type="match status" value="1"/>
</dbReference>
<evidence type="ECO:0000313" key="2">
    <source>
        <dbReference type="Proteomes" id="UP001500185"/>
    </source>
</evidence>
<reference evidence="1 2" key="1">
    <citation type="journal article" date="2019" name="Int. J. Syst. Evol. Microbiol.">
        <title>The Global Catalogue of Microorganisms (GCM) 10K type strain sequencing project: providing services to taxonomists for standard genome sequencing and annotation.</title>
        <authorList>
            <consortium name="The Broad Institute Genomics Platform"/>
            <consortium name="The Broad Institute Genome Sequencing Center for Infectious Disease"/>
            <person name="Wu L."/>
            <person name="Ma J."/>
        </authorList>
    </citation>
    <scope>NUCLEOTIDE SEQUENCE [LARGE SCALE GENOMIC DNA]</scope>
    <source>
        <strain evidence="1 2">JCM 16231</strain>
    </source>
</reference>
<sequence>MIKKIYIFLTLLSFIPAISQTVIKMEKVNGVYKIPCEVNGIKMKFVLDTGASDVTISGTEASFLIKQGLISKEDVIGKKNYRLADGSINEGTKIRINNIKIGDINIKDVTVAVIENPNAPLLLGQSLMSRLGSFEIEGNILRIYPKSEKKIYEFLGIDLTKTIEDFGLSNANLFESKPLTGVPFESLKIPRDHELKDLNFDKQSLIFDENGKIFMIGLVEKFDEYDENSKKKLSREFYDKLRKRLILNFGQPDNDKSKISDWNTKNFEININVQENYDVGLFYIPKILIDEKRIGTLSTEKISEKERELATLRKEVAEQIDTWIDSGYGYNIKTRVISEKSDLKIELLFITEEDEDFNFIKFADYFAFDVLNYILPSSENLKVLKIFLNINFEIKFINNGIQKLSFNRYLKKSDLEKITHPLYQDKVISILRK</sequence>
<keyword evidence="2" id="KW-1185">Reference proteome</keyword>
<dbReference type="CDD" id="cd05483">
    <property type="entry name" value="retropepsin_like_bacteria"/>
    <property type="match status" value="1"/>
</dbReference>
<evidence type="ECO:0008006" key="3">
    <source>
        <dbReference type="Google" id="ProtNLM"/>
    </source>
</evidence>
<dbReference type="InterPro" id="IPR021109">
    <property type="entry name" value="Peptidase_aspartic_dom_sf"/>
</dbReference>
<dbReference type="EMBL" id="BAAAGG010000022">
    <property type="protein sequence ID" value="GAA0762855.1"/>
    <property type="molecule type" value="Genomic_DNA"/>
</dbReference>
<dbReference type="Pfam" id="PF13975">
    <property type="entry name" value="gag-asp_proteas"/>
    <property type="match status" value="1"/>
</dbReference>
<proteinExistence type="predicted"/>
<dbReference type="InterPro" id="IPR011969">
    <property type="entry name" value="Clan_AA_Asp_peptidase_C"/>
</dbReference>
<organism evidence="1 2">
    <name type="scientific">Psychroflexus lacisalsi</name>
    <dbReference type="NCBI Taxonomy" id="503928"/>
    <lineage>
        <taxon>Bacteria</taxon>
        <taxon>Pseudomonadati</taxon>
        <taxon>Bacteroidota</taxon>
        <taxon>Flavobacteriia</taxon>
        <taxon>Flavobacteriales</taxon>
        <taxon>Flavobacteriaceae</taxon>
        <taxon>Psychroflexus</taxon>
    </lineage>
</organism>
<name>A0ABN1KD12_9FLAO</name>
<accession>A0ABN1KD12</accession>
<gene>
    <name evidence="1" type="ORF">GCM10009433_23600</name>
</gene>
<dbReference type="Gene3D" id="2.40.70.10">
    <property type="entry name" value="Acid Proteases"/>
    <property type="match status" value="1"/>
</dbReference>
<dbReference type="SUPFAM" id="SSF50630">
    <property type="entry name" value="Acid proteases"/>
    <property type="match status" value="1"/>
</dbReference>
<evidence type="ECO:0000313" key="1">
    <source>
        <dbReference type="EMBL" id="GAA0762855.1"/>
    </source>
</evidence>
<comment type="caution">
    <text evidence="1">The sequence shown here is derived from an EMBL/GenBank/DDBJ whole genome shotgun (WGS) entry which is preliminary data.</text>
</comment>
<dbReference type="InterPro" id="IPR034122">
    <property type="entry name" value="Retropepsin-like_bacterial"/>
</dbReference>